<keyword evidence="2" id="KW-0288">FMN</keyword>
<dbReference type="Proteomes" id="UP001596958">
    <property type="component" value="Unassembled WGS sequence"/>
</dbReference>
<comment type="caution">
    <text evidence="4">The sequence shown here is derived from an EMBL/GenBank/DDBJ whole genome shotgun (WGS) entry which is preliminary data.</text>
</comment>
<sequence length="152" mass="17331">MENKSLVILGSSRKNSLTEKITRQSLQGKEYDLIDLLDYKIAHFNYDGRYPADDQFDELINKALAYPDLIFATPVYWYSMSGEMKIFFDRLTDLITIKKDLGKQLKGKSAGMIAVGTDPTIPEGFETPFKHTAAYLGIQYNGCSYHHVDVKY</sequence>
<dbReference type="InterPro" id="IPR029039">
    <property type="entry name" value="Flavoprotein-like_sf"/>
</dbReference>
<name>A0ABW2YYQ7_9SPHI</name>
<reference evidence="5" key="1">
    <citation type="journal article" date="2019" name="Int. J. Syst. Evol. Microbiol.">
        <title>The Global Catalogue of Microorganisms (GCM) 10K type strain sequencing project: providing services to taxonomists for standard genome sequencing and annotation.</title>
        <authorList>
            <consortium name="The Broad Institute Genomics Platform"/>
            <consortium name="The Broad Institute Genome Sequencing Center for Infectious Disease"/>
            <person name="Wu L."/>
            <person name="Ma J."/>
        </authorList>
    </citation>
    <scope>NUCLEOTIDE SEQUENCE [LARGE SCALE GENOMIC DNA]</scope>
    <source>
        <strain evidence="5">CCUG 63418</strain>
    </source>
</reference>
<keyword evidence="5" id="KW-1185">Reference proteome</keyword>
<dbReference type="InterPro" id="IPR051796">
    <property type="entry name" value="ISF_SsuE-like"/>
</dbReference>
<protein>
    <submittedName>
        <fullName evidence="4">Flavodoxin family protein</fullName>
    </submittedName>
</protein>
<keyword evidence="1" id="KW-0285">Flavoprotein</keyword>
<dbReference type="PANTHER" id="PTHR43278">
    <property type="entry name" value="NAD(P)H-DEPENDENT FMN-CONTAINING OXIDOREDUCTASE YWQN-RELATED"/>
    <property type="match status" value="1"/>
</dbReference>
<organism evidence="4 5">
    <name type="scientific">Mucilaginibacter calamicampi</name>
    <dbReference type="NCBI Taxonomy" id="1302352"/>
    <lineage>
        <taxon>Bacteria</taxon>
        <taxon>Pseudomonadati</taxon>
        <taxon>Bacteroidota</taxon>
        <taxon>Sphingobacteriia</taxon>
        <taxon>Sphingobacteriales</taxon>
        <taxon>Sphingobacteriaceae</taxon>
        <taxon>Mucilaginibacter</taxon>
    </lineage>
</organism>
<dbReference type="Gene3D" id="3.40.50.360">
    <property type="match status" value="1"/>
</dbReference>
<evidence type="ECO:0000256" key="1">
    <source>
        <dbReference type="ARBA" id="ARBA00022630"/>
    </source>
</evidence>
<evidence type="ECO:0000313" key="5">
    <source>
        <dbReference type="Proteomes" id="UP001596958"/>
    </source>
</evidence>
<gene>
    <name evidence="4" type="ORF">ACFQZS_05540</name>
</gene>
<accession>A0ABW2YYQ7</accession>
<proteinExistence type="predicted"/>
<dbReference type="SUPFAM" id="SSF52218">
    <property type="entry name" value="Flavoproteins"/>
    <property type="match status" value="1"/>
</dbReference>
<evidence type="ECO:0000313" key="4">
    <source>
        <dbReference type="EMBL" id="MFD0749596.1"/>
    </source>
</evidence>
<feature type="domain" description="NADPH-dependent FMN reductase-like" evidence="3">
    <location>
        <begin position="4"/>
        <end position="117"/>
    </location>
</feature>
<dbReference type="InterPro" id="IPR005025">
    <property type="entry name" value="FMN_Rdtase-like_dom"/>
</dbReference>
<dbReference type="Pfam" id="PF03358">
    <property type="entry name" value="FMN_red"/>
    <property type="match status" value="1"/>
</dbReference>
<dbReference type="EMBL" id="JBHTHU010000005">
    <property type="protein sequence ID" value="MFD0749596.1"/>
    <property type="molecule type" value="Genomic_DNA"/>
</dbReference>
<dbReference type="RefSeq" id="WP_377098106.1">
    <property type="nucleotide sequence ID" value="NZ_JBHTHU010000005.1"/>
</dbReference>
<evidence type="ECO:0000256" key="2">
    <source>
        <dbReference type="ARBA" id="ARBA00022643"/>
    </source>
</evidence>
<evidence type="ECO:0000259" key="3">
    <source>
        <dbReference type="Pfam" id="PF03358"/>
    </source>
</evidence>
<dbReference type="PANTHER" id="PTHR43278:SF4">
    <property type="entry name" value="NAD(P)H-DEPENDENT FMN-CONTAINING OXIDOREDUCTASE YWQN-RELATED"/>
    <property type="match status" value="1"/>
</dbReference>